<organism evidence="4 5">
    <name type="scientific">Lentzea flaviverrucosa</name>
    <dbReference type="NCBI Taxonomy" id="200379"/>
    <lineage>
        <taxon>Bacteria</taxon>
        <taxon>Bacillati</taxon>
        <taxon>Actinomycetota</taxon>
        <taxon>Actinomycetes</taxon>
        <taxon>Pseudonocardiales</taxon>
        <taxon>Pseudonocardiaceae</taxon>
        <taxon>Lentzea</taxon>
    </lineage>
</organism>
<dbReference type="GO" id="GO:0004665">
    <property type="term" value="F:prephenate dehydrogenase (NADP+) activity"/>
    <property type="evidence" value="ECO:0007669"/>
    <property type="project" value="InterPro"/>
</dbReference>
<dbReference type="GO" id="GO:0008977">
    <property type="term" value="F:prephenate dehydrogenase (NAD+) activity"/>
    <property type="evidence" value="ECO:0007669"/>
    <property type="project" value="InterPro"/>
</dbReference>
<dbReference type="InterPro" id="IPR003099">
    <property type="entry name" value="Prephen_DH"/>
</dbReference>
<dbReference type="Proteomes" id="UP000199028">
    <property type="component" value="Unassembled WGS sequence"/>
</dbReference>
<dbReference type="InterPro" id="IPR050812">
    <property type="entry name" value="Preph/Arog_dehydrog"/>
</dbReference>
<dbReference type="AlphaFoldDB" id="A0A1H9MBL6"/>
<gene>
    <name evidence="4" type="ORF">SAMN05216195_104308</name>
</gene>
<dbReference type="Gene3D" id="3.40.50.720">
    <property type="entry name" value="NAD(P)-binding Rossmann-like Domain"/>
    <property type="match status" value="1"/>
</dbReference>
<dbReference type="RefSeq" id="WP_090065532.1">
    <property type="nucleotide sequence ID" value="NZ_FOFT01000004.1"/>
</dbReference>
<reference evidence="5" key="1">
    <citation type="submission" date="2016-10" db="EMBL/GenBank/DDBJ databases">
        <authorList>
            <person name="Varghese N."/>
            <person name="Submissions S."/>
        </authorList>
    </citation>
    <scope>NUCLEOTIDE SEQUENCE [LARGE SCALE GENOMIC DNA]</scope>
    <source>
        <strain evidence="5">CGMCC 4.578</strain>
    </source>
</reference>
<dbReference type="GO" id="GO:0006571">
    <property type="term" value="P:tyrosine biosynthetic process"/>
    <property type="evidence" value="ECO:0007669"/>
    <property type="project" value="InterPro"/>
</dbReference>
<dbReference type="SUPFAM" id="SSF48179">
    <property type="entry name" value="6-phosphogluconate dehydrogenase C-terminal domain-like"/>
    <property type="match status" value="1"/>
</dbReference>
<comment type="similarity">
    <text evidence="1">Belongs to the prephenate/arogenate dehydrogenase family.</text>
</comment>
<name>A0A1H9MBL6_9PSEU</name>
<protein>
    <submittedName>
        <fullName evidence="4">Prephenate dehydrogenase</fullName>
    </submittedName>
</protein>
<dbReference type="Pfam" id="PF20463">
    <property type="entry name" value="PDH_C"/>
    <property type="match status" value="1"/>
</dbReference>
<dbReference type="GO" id="GO:0070403">
    <property type="term" value="F:NAD+ binding"/>
    <property type="evidence" value="ECO:0007669"/>
    <property type="project" value="TreeGrafter"/>
</dbReference>
<dbReference type="PANTHER" id="PTHR21363">
    <property type="entry name" value="PREPHENATE DEHYDROGENASE"/>
    <property type="match status" value="1"/>
</dbReference>
<dbReference type="SUPFAM" id="SSF51735">
    <property type="entry name" value="NAD(P)-binding Rossmann-fold domains"/>
    <property type="match status" value="1"/>
</dbReference>
<evidence type="ECO:0000313" key="4">
    <source>
        <dbReference type="EMBL" id="SER21088.1"/>
    </source>
</evidence>
<keyword evidence="5" id="KW-1185">Reference proteome</keyword>
<evidence type="ECO:0000259" key="3">
    <source>
        <dbReference type="PROSITE" id="PS51176"/>
    </source>
</evidence>
<dbReference type="EMBL" id="FOFT01000004">
    <property type="protein sequence ID" value="SER21088.1"/>
    <property type="molecule type" value="Genomic_DNA"/>
</dbReference>
<evidence type="ECO:0000313" key="5">
    <source>
        <dbReference type="Proteomes" id="UP000199028"/>
    </source>
</evidence>
<evidence type="ECO:0000256" key="2">
    <source>
        <dbReference type="ARBA" id="ARBA00023002"/>
    </source>
</evidence>
<dbReference type="InterPro" id="IPR046825">
    <property type="entry name" value="PDH_C"/>
</dbReference>
<feature type="domain" description="Prephenate/arogenate dehydrogenase" evidence="3">
    <location>
        <begin position="1"/>
        <end position="261"/>
    </location>
</feature>
<dbReference type="Gene3D" id="1.10.3660.10">
    <property type="entry name" value="6-phosphogluconate dehydrogenase C-terminal like domain"/>
    <property type="match status" value="1"/>
</dbReference>
<keyword evidence="2" id="KW-0560">Oxidoreductase</keyword>
<evidence type="ECO:0000256" key="1">
    <source>
        <dbReference type="ARBA" id="ARBA00007964"/>
    </source>
</evidence>
<dbReference type="PANTHER" id="PTHR21363:SF0">
    <property type="entry name" value="PREPHENATE DEHYDROGENASE [NADP(+)]"/>
    <property type="match status" value="1"/>
</dbReference>
<proteinExistence type="inferred from homology"/>
<dbReference type="InterPro" id="IPR008927">
    <property type="entry name" value="6-PGluconate_DH-like_C_sf"/>
</dbReference>
<dbReference type="OrthoDB" id="4149052at2"/>
<dbReference type="PROSITE" id="PS51176">
    <property type="entry name" value="PDH_ADH"/>
    <property type="match status" value="1"/>
</dbReference>
<accession>A0A1H9MBL6</accession>
<dbReference type="InterPro" id="IPR036291">
    <property type="entry name" value="NAD(P)-bd_dom_sf"/>
</dbReference>
<sequence>MRYAVIGGSGAVGSLFAERLRESGEVEVLDLATGFDATAPDRELDADVVVVALPEQVALDAVKALSLEPGTLLVDTLSVKSGVVEAVRATGLEAVSVNPMFAPSLPVRGRPIAAVVVRDGPRARDFLRLLGSWGARVVEVTAPEHDRLAAASQALTHAAVLGFGLGLAELDVDADALTAVAPPPHRTLLALLARIAGGTPEVYWDVQAANPHAPQARAALANGMRRVADVVENGDEAAFADLLDELRGFLGDGLAHHRELCERIFEGMEEK</sequence>